<proteinExistence type="predicted"/>
<dbReference type="Proteomes" id="UP000318126">
    <property type="component" value="Unassembled WGS sequence"/>
</dbReference>
<reference evidence="2" key="1">
    <citation type="submission" date="2019-07" db="EMBL/GenBank/DDBJ databases">
        <title>Shewanella sp. YLB-08 draft genomic sequence.</title>
        <authorList>
            <person name="Yu L."/>
        </authorList>
    </citation>
    <scope>NUCLEOTIDE SEQUENCE [LARGE SCALE GENOMIC DNA]</scope>
    <source>
        <strain evidence="2">JCM 20706</strain>
    </source>
</reference>
<accession>A0A553JDW0</accession>
<comment type="caution">
    <text evidence="1">The sequence shown here is derived from an EMBL/GenBank/DDBJ whole genome shotgun (WGS) entry which is preliminary data.</text>
</comment>
<gene>
    <name evidence="1" type="ORF">FN961_25115</name>
</gene>
<protein>
    <recommendedName>
        <fullName evidence="3">DUF4145 domain-containing protein</fullName>
    </recommendedName>
</protein>
<dbReference type="AlphaFoldDB" id="A0A553JDW0"/>
<keyword evidence="2" id="KW-1185">Reference proteome</keyword>
<dbReference type="RefSeq" id="WP_144042886.1">
    <property type="nucleotide sequence ID" value="NZ_BMPL01000011.1"/>
</dbReference>
<dbReference type="EMBL" id="VKGK01000057">
    <property type="protein sequence ID" value="TRY10639.1"/>
    <property type="molecule type" value="Genomic_DNA"/>
</dbReference>
<name>A0A553JDW0_SHEHA</name>
<evidence type="ECO:0000313" key="2">
    <source>
        <dbReference type="Proteomes" id="UP000318126"/>
    </source>
</evidence>
<evidence type="ECO:0008006" key="3">
    <source>
        <dbReference type="Google" id="ProtNLM"/>
    </source>
</evidence>
<evidence type="ECO:0000313" key="1">
    <source>
        <dbReference type="EMBL" id="TRY10639.1"/>
    </source>
</evidence>
<dbReference type="OrthoDB" id="6120394at2"/>
<organism evidence="1 2">
    <name type="scientific">Shewanella hanedai</name>
    <name type="common">Alteromonas hanedai</name>
    <dbReference type="NCBI Taxonomy" id="25"/>
    <lineage>
        <taxon>Bacteria</taxon>
        <taxon>Pseudomonadati</taxon>
        <taxon>Pseudomonadota</taxon>
        <taxon>Gammaproteobacteria</taxon>
        <taxon>Alteromonadales</taxon>
        <taxon>Shewanellaceae</taxon>
        <taxon>Shewanella</taxon>
    </lineage>
</organism>
<sequence length="199" mass="22590">MKSKRFILTPFQANKGITHAVSMPQIDAYAVEYIDMFYNGVGGHHHWIDIKSAGIEVTSSEYNLCTNDSYELIIHYHGIRDYEALFHFVTNASLKTRMAEFYQDAEQAFDNALWLPFSLMCGGIFEGLLLAKGVSNATFANMITTARSSGDITTDEERVMNIVRSNRNLIHASRHSNSYIARKDAMDIRTTLDKMIDNF</sequence>